<dbReference type="RefSeq" id="WP_194037709.1">
    <property type="nucleotide sequence ID" value="NZ_CP063373.1"/>
</dbReference>
<sequence length="124" mass="13550">MQARTVLVGLRGFYGLYVLLMPDTPALAALRQRIDDFGMFLFLDHLIAVIPSPTQFAEALAVCLEPFFGNLYEALMEQLAADPNLFRIPGDDTGAAGFGETWIRTVRELASAARQEGGGAWNTV</sequence>
<name>A0A7M2SA03_9ACTN</name>
<reference evidence="1 2" key="1">
    <citation type="submission" date="2020-10" db="EMBL/GenBank/DDBJ databases">
        <title>Streptomyces ferrugineus complate genome analysis.</title>
        <authorList>
            <person name="Anwar N."/>
        </authorList>
    </citation>
    <scope>NUCLEOTIDE SEQUENCE [LARGE SCALE GENOMIC DNA]</scope>
    <source>
        <strain evidence="1 2">CCTCC AA2014009</strain>
    </source>
</reference>
<dbReference type="AlphaFoldDB" id="A0A7M2SA03"/>
<dbReference type="KEGG" id="sfeu:IM697_22745"/>
<gene>
    <name evidence="1" type="ORF">IM697_22745</name>
</gene>
<dbReference type="EMBL" id="CP063373">
    <property type="protein sequence ID" value="QOV33092.1"/>
    <property type="molecule type" value="Genomic_DNA"/>
</dbReference>
<evidence type="ECO:0000313" key="2">
    <source>
        <dbReference type="Proteomes" id="UP000594205"/>
    </source>
</evidence>
<evidence type="ECO:0000313" key="1">
    <source>
        <dbReference type="EMBL" id="QOV33092.1"/>
    </source>
</evidence>
<organism evidence="1 2">
    <name type="scientific">Streptomyces ferrugineus</name>
    <dbReference type="NCBI Taxonomy" id="1413221"/>
    <lineage>
        <taxon>Bacteria</taxon>
        <taxon>Bacillati</taxon>
        <taxon>Actinomycetota</taxon>
        <taxon>Actinomycetes</taxon>
        <taxon>Kitasatosporales</taxon>
        <taxon>Streptomycetaceae</taxon>
        <taxon>Streptomyces</taxon>
    </lineage>
</organism>
<proteinExistence type="predicted"/>
<protein>
    <submittedName>
        <fullName evidence="1">Uncharacterized protein</fullName>
    </submittedName>
</protein>
<dbReference type="Proteomes" id="UP000594205">
    <property type="component" value="Chromosome"/>
</dbReference>
<keyword evidence="2" id="KW-1185">Reference proteome</keyword>
<accession>A0A7M2SA03</accession>